<name>A0A7S2RKS7_9STRA</name>
<dbReference type="PANTHER" id="PTHR15934:SF2">
    <property type="entry name" value="A-KINASE ANCHOR PROTEIN 7-LIKE PHOSPHOESTERASE DOMAIN-CONTAINING PROTEIN"/>
    <property type="match status" value="1"/>
</dbReference>
<evidence type="ECO:0000259" key="1">
    <source>
        <dbReference type="Pfam" id="PF10469"/>
    </source>
</evidence>
<dbReference type="Pfam" id="PF10469">
    <property type="entry name" value="AKAP7_NLS"/>
    <property type="match status" value="1"/>
</dbReference>
<gene>
    <name evidence="2" type="ORF">QSP1433_LOCUS4523</name>
</gene>
<dbReference type="AlphaFoldDB" id="A0A7S2RKS7"/>
<reference evidence="2" key="1">
    <citation type="submission" date="2021-01" db="EMBL/GenBank/DDBJ databases">
        <authorList>
            <person name="Corre E."/>
            <person name="Pelletier E."/>
            <person name="Niang G."/>
            <person name="Scheremetjew M."/>
            <person name="Finn R."/>
            <person name="Kale V."/>
            <person name="Holt S."/>
            <person name="Cochrane G."/>
            <person name="Meng A."/>
            <person name="Brown T."/>
            <person name="Cohen L."/>
        </authorList>
    </citation>
    <scope>NUCLEOTIDE SEQUENCE</scope>
    <source>
        <strain evidence="2">NY070348D</strain>
    </source>
</reference>
<evidence type="ECO:0000313" key="2">
    <source>
        <dbReference type="EMBL" id="CAD9673972.1"/>
    </source>
</evidence>
<sequence>MSTKVGGVATGWRSKNGAALARPAKVMRPRATHFLALRLANCETAVKNVVALQERLKERLPLVGHSFTQSTRLHITLAVVAMRHEQSGQGDLKDVSELTAFMEQFETIVGDLKAPVVELNRLDHFDHEVAFLSPSDPESLRPLAKRIRQGLHENGFVLPDPPDRPFHPHATILKLSKVKRSKTRKIISKFLAEEVFNDANSSFAEELQTKSWGPPQQVPIIELCTMLEPAAPDGFYKVLASWPFLPQ</sequence>
<proteinExistence type="predicted"/>
<dbReference type="InterPro" id="IPR019510">
    <property type="entry name" value="AKAP7-like_phosphoesterase"/>
</dbReference>
<dbReference type="SUPFAM" id="SSF55144">
    <property type="entry name" value="LigT-like"/>
    <property type="match status" value="1"/>
</dbReference>
<accession>A0A7S2RKS7</accession>
<protein>
    <recommendedName>
        <fullName evidence="1">A-kinase anchor protein 7-like phosphoesterase domain-containing protein</fullName>
    </recommendedName>
</protein>
<dbReference type="InterPro" id="IPR052641">
    <property type="entry name" value="AKAP7_isoform_gamma"/>
</dbReference>
<organism evidence="2">
    <name type="scientific">Mucochytrium quahogii</name>
    <dbReference type="NCBI Taxonomy" id="96639"/>
    <lineage>
        <taxon>Eukaryota</taxon>
        <taxon>Sar</taxon>
        <taxon>Stramenopiles</taxon>
        <taxon>Bigyra</taxon>
        <taxon>Labyrinthulomycetes</taxon>
        <taxon>Thraustochytrida</taxon>
        <taxon>Thraustochytriidae</taxon>
        <taxon>Mucochytrium</taxon>
    </lineage>
</organism>
<dbReference type="GO" id="GO:0010738">
    <property type="term" value="P:regulation of protein kinase A signaling"/>
    <property type="evidence" value="ECO:0007669"/>
    <property type="project" value="TreeGrafter"/>
</dbReference>
<dbReference type="Gene3D" id="3.90.1140.10">
    <property type="entry name" value="Cyclic phosphodiesterase"/>
    <property type="match status" value="1"/>
</dbReference>
<feature type="domain" description="A-kinase anchor protein 7-like phosphoesterase" evidence="1">
    <location>
        <begin position="32"/>
        <end position="244"/>
    </location>
</feature>
<dbReference type="GO" id="GO:0005829">
    <property type="term" value="C:cytosol"/>
    <property type="evidence" value="ECO:0007669"/>
    <property type="project" value="TreeGrafter"/>
</dbReference>
<dbReference type="PANTHER" id="PTHR15934">
    <property type="entry name" value="RNA 2',3'-CYCLIC PHOSPHODIESTERASE"/>
    <property type="match status" value="1"/>
</dbReference>
<dbReference type="GO" id="GO:0034237">
    <property type="term" value="F:protein kinase A regulatory subunit binding"/>
    <property type="evidence" value="ECO:0007669"/>
    <property type="project" value="TreeGrafter"/>
</dbReference>
<dbReference type="EMBL" id="HBHK01007398">
    <property type="protein sequence ID" value="CAD9673972.1"/>
    <property type="molecule type" value="Transcribed_RNA"/>
</dbReference>
<dbReference type="InterPro" id="IPR009097">
    <property type="entry name" value="Cyclic_Pdiesterase"/>
</dbReference>